<keyword evidence="1" id="KW-0732">Signal</keyword>
<accession>A0A7J6UPA4</accession>
<dbReference type="Proteomes" id="UP000553632">
    <property type="component" value="Unassembled WGS sequence"/>
</dbReference>
<evidence type="ECO:0008006" key="4">
    <source>
        <dbReference type="Google" id="ProtNLM"/>
    </source>
</evidence>
<feature type="signal peptide" evidence="1">
    <location>
        <begin position="1"/>
        <end position="20"/>
    </location>
</feature>
<keyword evidence="3" id="KW-1185">Reference proteome</keyword>
<comment type="caution">
    <text evidence="2">The sequence shown here is derived from an EMBL/GenBank/DDBJ whole genome shotgun (WGS) entry which is preliminary data.</text>
</comment>
<protein>
    <recommendedName>
        <fullName evidence="4">GTP-binding protein 10</fullName>
    </recommendedName>
</protein>
<proteinExistence type="predicted"/>
<reference evidence="2 3" key="1">
    <citation type="submission" date="2020-04" db="EMBL/GenBank/DDBJ databases">
        <title>Perkinsus olseni comparative genomics.</title>
        <authorList>
            <person name="Bogema D.R."/>
        </authorList>
    </citation>
    <scope>NUCLEOTIDE SEQUENCE [LARGE SCALE GENOMIC DNA]</scope>
    <source>
        <strain evidence="2 3">ATCC PRA-207</strain>
    </source>
</reference>
<gene>
    <name evidence="2" type="ORF">FOZ63_013357</name>
</gene>
<feature type="chain" id="PRO_5029458694" description="GTP-binding protein 10" evidence="1">
    <location>
        <begin position="21"/>
        <end position="265"/>
    </location>
</feature>
<evidence type="ECO:0000313" key="2">
    <source>
        <dbReference type="EMBL" id="KAF4758838.1"/>
    </source>
</evidence>
<evidence type="ECO:0000313" key="3">
    <source>
        <dbReference type="Proteomes" id="UP000553632"/>
    </source>
</evidence>
<dbReference type="EMBL" id="JABANO010000920">
    <property type="protein sequence ID" value="KAF4758838.1"/>
    <property type="molecule type" value="Genomic_DNA"/>
</dbReference>
<organism evidence="2 3">
    <name type="scientific">Perkinsus olseni</name>
    <name type="common">Perkinsus atlanticus</name>
    <dbReference type="NCBI Taxonomy" id="32597"/>
    <lineage>
        <taxon>Eukaryota</taxon>
        <taxon>Sar</taxon>
        <taxon>Alveolata</taxon>
        <taxon>Perkinsozoa</taxon>
        <taxon>Perkinsea</taxon>
        <taxon>Perkinsida</taxon>
        <taxon>Perkinsidae</taxon>
        <taxon>Perkinsus</taxon>
    </lineage>
</organism>
<sequence length="265" mass="30685">MINRFSIWFLCVGTLVISTAQDIGRFAFEYPFVKIFYDVNEEKEVTLTFDVPRRILDAHKVGKLVSGHHELGPYPLRKKEGSTYTIDFDNSGITSGDWDQSVEDFGRNTGILSFDSPYYPGDLTTLTYVSGDSFSVNFHREELLFLRLGRRLTPGEYIYKEPVFPHMRISYKIYENGLGGVQVKCKRRSTARFPHMLSPRDRGLPYLSYAVEPAGQGTLDQFLYQVRYVCRHKYVFPNDFSRVVFATERTIYVEFERGRLALTKV</sequence>
<name>A0A7J6UPA4_PEROL</name>
<dbReference type="AlphaFoldDB" id="A0A7J6UPA4"/>
<evidence type="ECO:0000256" key="1">
    <source>
        <dbReference type="SAM" id="SignalP"/>
    </source>
</evidence>